<comment type="caution">
    <text evidence="1">The sequence shown here is derived from an EMBL/GenBank/DDBJ whole genome shotgun (WGS) entry which is preliminary data.</text>
</comment>
<gene>
    <name evidence="1" type="ORF">DES48_102425</name>
</gene>
<dbReference type="OrthoDB" id="9944159at2"/>
<evidence type="ECO:0000313" key="1">
    <source>
        <dbReference type="EMBL" id="RBP00659.1"/>
    </source>
</evidence>
<keyword evidence="2" id="KW-1185">Reference proteome</keyword>
<organism evidence="1 2">
    <name type="scientific">Paraliobacillus ryukyuensis</name>
    <dbReference type="NCBI Taxonomy" id="200904"/>
    <lineage>
        <taxon>Bacteria</taxon>
        <taxon>Bacillati</taxon>
        <taxon>Bacillota</taxon>
        <taxon>Bacilli</taxon>
        <taxon>Bacillales</taxon>
        <taxon>Bacillaceae</taxon>
        <taxon>Paraliobacillus</taxon>
    </lineage>
</organism>
<dbReference type="AlphaFoldDB" id="A0A366EGV2"/>
<proteinExistence type="predicted"/>
<sequence>MDIKDVLVDIEKVVWEEHQVKLTDTNRGQMMMALKKLYGAAYKSGMEEGVNVSKQFDTLRNKP</sequence>
<reference evidence="1 2" key="1">
    <citation type="submission" date="2018-06" db="EMBL/GenBank/DDBJ databases">
        <title>Genomic Encyclopedia of Type Strains, Phase IV (KMG-IV): sequencing the most valuable type-strain genomes for metagenomic binning, comparative biology and taxonomic classification.</title>
        <authorList>
            <person name="Goeker M."/>
        </authorList>
    </citation>
    <scope>NUCLEOTIDE SEQUENCE [LARGE SCALE GENOMIC DNA]</scope>
    <source>
        <strain evidence="1 2">DSM 15140</strain>
    </source>
</reference>
<protein>
    <submittedName>
        <fullName evidence="1">Uncharacterized protein</fullName>
    </submittedName>
</protein>
<dbReference type="EMBL" id="QNRI01000002">
    <property type="protein sequence ID" value="RBP00659.1"/>
    <property type="molecule type" value="Genomic_DNA"/>
</dbReference>
<evidence type="ECO:0000313" key="2">
    <source>
        <dbReference type="Proteomes" id="UP000252254"/>
    </source>
</evidence>
<name>A0A366EGV2_9BACI</name>
<accession>A0A366EGV2</accession>
<dbReference type="Proteomes" id="UP000252254">
    <property type="component" value="Unassembled WGS sequence"/>
</dbReference>
<dbReference type="RefSeq" id="WP_079710685.1">
    <property type="nucleotide sequence ID" value="NZ_BAABQN010000002.1"/>
</dbReference>